<protein>
    <submittedName>
        <fullName evidence="1">Uncharacterized protein</fullName>
    </submittedName>
</protein>
<gene>
    <name evidence="1" type="ORF">N7532_005365</name>
</gene>
<proteinExistence type="predicted"/>
<keyword evidence="2" id="KW-1185">Reference proteome</keyword>
<dbReference type="GeneID" id="81356838"/>
<dbReference type="EMBL" id="JAPQKI010000005">
    <property type="protein sequence ID" value="KAJ5098364.1"/>
    <property type="molecule type" value="Genomic_DNA"/>
</dbReference>
<evidence type="ECO:0000313" key="1">
    <source>
        <dbReference type="EMBL" id="KAJ5098364.1"/>
    </source>
</evidence>
<organism evidence="1 2">
    <name type="scientific">Penicillium argentinense</name>
    <dbReference type="NCBI Taxonomy" id="1131581"/>
    <lineage>
        <taxon>Eukaryota</taxon>
        <taxon>Fungi</taxon>
        <taxon>Dikarya</taxon>
        <taxon>Ascomycota</taxon>
        <taxon>Pezizomycotina</taxon>
        <taxon>Eurotiomycetes</taxon>
        <taxon>Eurotiomycetidae</taxon>
        <taxon>Eurotiales</taxon>
        <taxon>Aspergillaceae</taxon>
        <taxon>Penicillium</taxon>
    </lineage>
</organism>
<dbReference type="OrthoDB" id="5598852at2759"/>
<accession>A0A9W9FDX2</accession>
<reference evidence="1" key="1">
    <citation type="submission" date="2022-11" db="EMBL/GenBank/DDBJ databases">
        <authorList>
            <person name="Petersen C."/>
        </authorList>
    </citation>
    <scope>NUCLEOTIDE SEQUENCE</scope>
    <source>
        <strain evidence="1">IBT 30761</strain>
    </source>
</reference>
<dbReference type="Proteomes" id="UP001149074">
    <property type="component" value="Unassembled WGS sequence"/>
</dbReference>
<sequence>MTTYVVYSFESTIAEFFNSSTTVTRRQCDEFAISLVGGVSTPLEMQGVCSYTVRAGPDKSKIIQFGGEDSIIDMGNISIAKAAHPNSSLAASISGP</sequence>
<reference evidence="1" key="2">
    <citation type="journal article" date="2023" name="IMA Fungus">
        <title>Comparative genomic study of the Penicillium genus elucidates a diverse pangenome and 15 lateral gene transfer events.</title>
        <authorList>
            <person name="Petersen C."/>
            <person name="Sorensen T."/>
            <person name="Nielsen M.R."/>
            <person name="Sondergaard T.E."/>
            <person name="Sorensen J.L."/>
            <person name="Fitzpatrick D.A."/>
            <person name="Frisvad J.C."/>
            <person name="Nielsen K.L."/>
        </authorList>
    </citation>
    <scope>NUCLEOTIDE SEQUENCE</scope>
    <source>
        <strain evidence="1">IBT 30761</strain>
    </source>
</reference>
<dbReference type="RefSeq" id="XP_056474018.1">
    <property type="nucleotide sequence ID" value="XM_056617859.1"/>
</dbReference>
<name>A0A9W9FDX2_9EURO</name>
<evidence type="ECO:0000313" key="2">
    <source>
        <dbReference type="Proteomes" id="UP001149074"/>
    </source>
</evidence>
<comment type="caution">
    <text evidence="1">The sequence shown here is derived from an EMBL/GenBank/DDBJ whole genome shotgun (WGS) entry which is preliminary data.</text>
</comment>
<dbReference type="AlphaFoldDB" id="A0A9W9FDX2"/>